<evidence type="ECO:0000313" key="5">
    <source>
        <dbReference type="EMBL" id="KJV08688.1"/>
    </source>
</evidence>
<dbReference type="SUPFAM" id="SSF53383">
    <property type="entry name" value="PLP-dependent transferases"/>
    <property type="match status" value="1"/>
</dbReference>
<dbReference type="InterPro" id="IPR015424">
    <property type="entry name" value="PyrdxlP-dep_Trfase"/>
</dbReference>
<dbReference type="RefSeq" id="WP_045776779.1">
    <property type="nucleotide sequence ID" value="NZ_LAJY01000485.1"/>
</dbReference>
<dbReference type="CDD" id="cd00609">
    <property type="entry name" value="AAT_like"/>
    <property type="match status" value="1"/>
</dbReference>
<keyword evidence="2 5" id="KW-0032">Aminotransferase</keyword>
<sequence>MLNDRLDDLGDYPFRRLAALLADVTPPTDPAPLLLSIGEPQLPAPALMMPALTAAQAGFTKYPPAAGSPDWRQAAAGWLTRRYHLPEGFIDPDRHLVPAPGTREALFLLGLTAIPTRKNGQTPAVVMPNPFYQVYAGAAVLGGAEPVFVDATEETGFLPDLDALTPELLARTAIFYLCTPANPQGTIAPLSYLRRLLALARQYDFVLALDECYAEIYVATPPAGGLEVALETGTLDNLVTFHSLSKRSSLPGLRSGFVAGDAKLIAALTRVMEYGGAGMPLPIQAAAAALWRDDAHVEDVRAVYRANFAASERIIGTRWGRFTPPGGFFLWLNVDDGEAATRALWQHAGLKVLPGRYLARDQADGHNPGSAYIRVALVHPPEVTEAALRRLTDCLDRHEGQNQ</sequence>
<dbReference type="Gene3D" id="3.90.1150.10">
    <property type="entry name" value="Aspartate Aminotransferase, domain 1"/>
    <property type="match status" value="1"/>
</dbReference>
<dbReference type="OrthoDB" id="9813612at2"/>
<dbReference type="GO" id="GO:0030170">
    <property type="term" value="F:pyridoxal phosphate binding"/>
    <property type="evidence" value="ECO:0007669"/>
    <property type="project" value="InterPro"/>
</dbReference>
<organism evidence="5 6">
    <name type="scientific">Elstera litoralis</name>
    <dbReference type="NCBI Taxonomy" id="552518"/>
    <lineage>
        <taxon>Bacteria</taxon>
        <taxon>Pseudomonadati</taxon>
        <taxon>Pseudomonadota</taxon>
        <taxon>Alphaproteobacteria</taxon>
        <taxon>Rhodospirillales</taxon>
        <taxon>Rhodospirillaceae</taxon>
        <taxon>Elstera</taxon>
    </lineage>
</organism>
<keyword evidence="3 5" id="KW-0808">Transferase</keyword>
<comment type="cofactor">
    <cofactor evidence="1">
        <name>pyridoxal 5'-phosphate</name>
        <dbReference type="ChEBI" id="CHEBI:597326"/>
    </cofactor>
</comment>
<dbReference type="Gene3D" id="3.40.640.10">
    <property type="entry name" value="Type I PLP-dependent aspartate aminotransferase-like (Major domain)"/>
    <property type="match status" value="1"/>
</dbReference>
<reference evidence="5 6" key="1">
    <citation type="submission" date="2015-03" db="EMBL/GenBank/DDBJ databases">
        <title>Draft genome sequence of Elstera litoralis.</title>
        <authorList>
            <person name="Rahalkar M.C."/>
            <person name="Dhakephalkar P.K."/>
            <person name="Pore S.D."/>
            <person name="Arora P."/>
            <person name="Kapse N.G."/>
            <person name="Pandit P.S."/>
        </authorList>
    </citation>
    <scope>NUCLEOTIDE SEQUENCE [LARGE SCALE GENOMIC DNA]</scope>
    <source>
        <strain evidence="5 6">Dia-1</strain>
    </source>
</reference>
<comment type="caution">
    <text evidence="5">The sequence shown here is derived from an EMBL/GenBank/DDBJ whole genome shotgun (WGS) entry which is preliminary data.</text>
</comment>
<keyword evidence="6" id="KW-1185">Reference proteome</keyword>
<dbReference type="Proteomes" id="UP000033774">
    <property type="component" value="Unassembled WGS sequence"/>
</dbReference>
<evidence type="ECO:0000256" key="3">
    <source>
        <dbReference type="ARBA" id="ARBA00022679"/>
    </source>
</evidence>
<evidence type="ECO:0000313" key="6">
    <source>
        <dbReference type="Proteomes" id="UP000033774"/>
    </source>
</evidence>
<dbReference type="InterPro" id="IPR004839">
    <property type="entry name" value="Aminotransferase_I/II_large"/>
</dbReference>
<accession>A0A0F3IQ70</accession>
<dbReference type="PANTHER" id="PTHR42832:SF3">
    <property type="entry name" value="L-GLUTAMINE--4-(METHYLSULFANYL)-2-OXOBUTANOATE AMINOTRANSFERASE"/>
    <property type="match status" value="1"/>
</dbReference>
<name>A0A0F3IQ70_9PROT</name>
<proteinExistence type="predicted"/>
<dbReference type="AlphaFoldDB" id="A0A0F3IQ70"/>
<dbReference type="PATRIC" id="fig|552518.3.peg.3139"/>
<dbReference type="InterPro" id="IPR015421">
    <property type="entry name" value="PyrdxlP-dep_Trfase_major"/>
</dbReference>
<evidence type="ECO:0000256" key="1">
    <source>
        <dbReference type="ARBA" id="ARBA00001933"/>
    </source>
</evidence>
<protein>
    <submittedName>
        <fullName evidence="5">Aspartate aminotransferase</fullName>
    </submittedName>
</protein>
<dbReference type="EMBL" id="LAJY01000485">
    <property type="protein sequence ID" value="KJV08688.1"/>
    <property type="molecule type" value="Genomic_DNA"/>
</dbReference>
<gene>
    <name evidence="5" type="ORF">VZ95_16170</name>
</gene>
<dbReference type="GO" id="GO:0008483">
    <property type="term" value="F:transaminase activity"/>
    <property type="evidence" value="ECO:0007669"/>
    <property type="project" value="UniProtKB-KW"/>
</dbReference>
<dbReference type="InterPro" id="IPR050881">
    <property type="entry name" value="LL-DAP_aminotransferase"/>
</dbReference>
<evidence type="ECO:0000256" key="2">
    <source>
        <dbReference type="ARBA" id="ARBA00022576"/>
    </source>
</evidence>
<evidence type="ECO:0000259" key="4">
    <source>
        <dbReference type="Pfam" id="PF00155"/>
    </source>
</evidence>
<feature type="domain" description="Aminotransferase class I/classII large" evidence="4">
    <location>
        <begin position="34"/>
        <end position="391"/>
    </location>
</feature>
<dbReference type="InterPro" id="IPR015422">
    <property type="entry name" value="PyrdxlP-dep_Trfase_small"/>
</dbReference>
<dbReference type="PANTHER" id="PTHR42832">
    <property type="entry name" value="AMINO ACID AMINOTRANSFERASE"/>
    <property type="match status" value="1"/>
</dbReference>
<dbReference type="Pfam" id="PF00155">
    <property type="entry name" value="Aminotran_1_2"/>
    <property type="match status" value="1"/>
</dbReference>